<sequence>MDIEVENKWVGLVLCHLLLRLGLCIVMVWVRLVRALPWGLARKYVAHSLIHRVIQHKNLAIYEAIITENDVRKICSSEIMIAGYPPLQHADGFAKMSVPVIHRHEKNIDTAADFDVIHAETKQLQKMSLSDPQEQNKKNDLVGSGSNQLRTPSPGAYSCVDNDFERLFSTEAMKRQREWHALHSCTKCGVCKHRCRCNVRAPRWSHWDGPSEFLKIPAKKVSFVVIRNELNMLFVVVSQKKIYDDDARPPSRAKRNQKVLDEMKDFKFRLVVVCPEK</sequence>
<feature type="transmembrane region" description="Helical" evidence="2">
    <location>
        <begin position="12"/>
        <end position="33"/>
    </location>
</feature>
<evidence type="ECO:0000313" key="3">
    <source>
        <dbReference type="EMBL" id="GJT28270.1"/>
    </source>
</evidence>
<dbReference type="Proteomes" id="UP001151760">
    <property type="component" value="Unassembled WGS sequence"/>
</dbReference>
<evidence type="ECO:0000313" key="4">
    <source>
        <dbReference type="Proteomes" id="UP001151760"/>
    </source>
</evidence>
<name>A0ABQ5CNK6_9ASTR</name>
<protein>
    <submittedName>
        <fullName evidence="3">Uncharacterized protein</fullName>
    </submittedName>
</protein>
<accession>A0ABQ5CNK6</accession>
<reference evidence="3" key="1">
    <citation type="journal article" date="2022" name="Int. J. Mol. Sci.">
        <title>Draft Genome of Tanacetum Coccineum: Genomic Comparison of Closely Related Tanacetum-Family Plants.</title>
        <authorList>
            <person name="Yamashiro T."/>
            <person name="Shiraishi A."/>
            <person name="Nakayama K."/>
            <person name="Satake H."/>
        </authorList>
    </citation>
    <scope>NUCLEOTIDE SEQUENCE</scope>
</reference>
<gene>
    <name evidence="3" type="ORF">Tco_0908545</name>
</gene>
<reference evidence="3" key="2">
    <citation type="submission" date="2022-01" db="EMBL/GenBank/DDBJ databases">
        <authorList>
            <person name="Yamashiro T."/>
            <person name="Shiraishi A."/>
            <person name="Satake H."/>
            <person name="Nakayama K."/>
        </authorList>
    </citation>
    <scope>NUCLEOTIDE SEQUENCE</scope>
</reference>
<keyword evidence="2" id="KW-1133">Transmembrane helix</keyword>
<evidence type="ECO:0000256" key="2">
    <source>
        <dbReference type="SAM" id="Phobius"/>
    </source>
</evidence>
<dbReference type="EMBL" id="BQNB010014446">
    <property type="protein sequence ID" value="GJT28270.1"/>
    <property type="molecule type" value="Genomic_DNA"/>
</dbReference>
<evidence type="ECO:0000256" key="1">
    <source>
        <dbReference type="SAM" id="MobiDB-lite"/>
    </source>
</evidence>
<keyword evidence="4" id="KW-1185">Reference proteome</keyword>
<proteinExistence type="predicted"/>
<feature type="region of interest" description="Disordered" evidence="1">
    <location>
        <begin position="125"/>
        <end position="151"/>
    </location>
</feature>
<keyword evidence="2" id="KW-0472">Membrane</keyword>
<keyword evidence="2" id="KW-0812">Transmembrane</keyword>
<organism evidence="3 4">
    <name type="scientific">Tanacetum coccineum</name>
    <dbReference type="NCBI Taxonomy" id="301880"/>
    <lineage>
        <taxon>Eukaryota</taxon>
        <taxon>Viridiplantae</taxon>
        <taxon>Streptophyta</taxon>
        <taxon>Embryophyta</taxon>
        <taxon>Tracheophyta</taxon>
        <taxon>Spermatophyta</taxon>
        <taxon>Magnoliopsida</taxon>
        <taxon>eudicotyledons</taxon>
        <taxon>Gunneridae</taxon>
        <taxon>Pentapetalae</taxon>
        <taxon>asterids</taxon>
        <taxon>campanulids</taxon>
        <taxon>Asterales</taxon>
        <taxon>Asteraceae</taxon>
        <taxon>Asteroideae</taxon>
        <taxon>Anthemideae</taxon>
        <taxon>Anthemidinae</taxon>
        <taxon>Tanacetum</taxon>
    </lineage>
</organism>
<comment type="caution">
    <text evidence="3">The sequence shown here is derived from an EMBL/GenBank/DDBJ whole genome shotgun (WGS) entry which is preliminary data.</text>
</comment>